<dbReference type="InterPro" id="IPR051536">
    <property type="entry name" value="UDG_Type-4/5"/>
</dbReference>
<evidence type="ECO:0000256" key="7">
    <source>
        <dbReference type="ARBA" id="ARBA00022763"/>
    </source>
</evidence>
<dbReference type="SMART" id="SM00986">
    <property type="entry name" value="UDG"/>
    <property type="match status" value="1"/>
</dbReference>
<proteinExistence type="inferred from homology"/>
<sequence length="207" mass="22358">MAKAGTDGGSTPELGYAPPPDVAALDWLELEQTVAACRSCKLCEARTQTVFGVGDKRADLVLVGEGPGADEDRLGEPFVGRAGKLLDAMLAAIDRGRERGGVYICNIVKCRPPGNREPRPDEVAACNGYLRRQLELLEPKLIVALGRVAAQKLLASTAPLAKLRGQTHTYADTSIPVWVTYHPAYLLRSPAEKAKSWQDLKRIRAAL</sequence>
<dbReference type="GO" id="GO:0051539">
    <property type="term" value="F:4 iron, 4 sulfur cluster binding"/>
    <property type="evidence" value="ECO:0007669"/>
    <property type="project" value="UniProtKB-KW"/>
</dbReference>
<organism evidence="13 14">
    <name type="scientific">Halorhodospira halochloris</name>
    <name type="common">Ectothiorhodospira halochloris</name>
    <dbReference type="NCBI Taxonomy" id="1052"/>
    <lineage>
        <taxon>Bacteria</taxon>
        <taxon>Pseudomonadati</taxon>
        <taxon>Pseudomonadota</taxon>
        <taxon>Gammaproteobacteria</taxon>
        <taxon>Chromatiales</taxon>
        <taxon>Ectothiorhodospiraceae</taxon>
        <taxon>Halorhodospira</taxon>
    </lineage>
</organism>
<dbReference type="InterPro" id="IPR036895">
    <property type="entry name" value="Uracil-DNA_glycosylase-like_sf"/>
</dbReference>
<comment type="similarity">
    <text evidence="2">Belongs to the uracil-DNA glycosylase (UDG) superfamily. Type 4 (UDGa) family.</text>
</comment>
<dbReference type="SUPFAM" id="SSF52141">
    <property type="entry name" value="Uracil-DNA glycosylase-like"/>
    <property type="match status" value="1"/>
</dbReference>
<reference evidence="13" key="1">
    <citation type="submission" date="2016-02" db="EMBL/GenBank/DDBJ databases">
        <title>Halorhodospira halochloris DSM-1059 complete genome, version 2.</title>
        <authorList>
            <person name="Tsukatani Y."/>
        </authorList>
    </citation>
    <scope>NUCLEOTIDE SEQUENCE</scope>
    <source>
        <strain evidence="13">DSM 1059</strain>
    </source>
</reference>
<dbReference type="GO" id="GO:0004844">
    <property type="term" value="F:uracil DNA N-glycosylase activity"/>
    <property type="evidence" value="ECO:0007669"/>
    <property type="project" value="UniProtKB-EC"/>
</dbReference>
<gene>
    <name evidence="13" type="ORF">HH1059_04870</name>
</gene>
<dbReference type="SMART" id="SM00987">
    <property type="entry name" value="UreE_C"/>
    <property type="match status" value="1"/>
</dbReference>
<feature type="domain" description="Uracil-DNA glycosylase-like" evidence="12">
    <location>
        <begin position="51"/>
        <end position="201"/>
    </location>
</feature>
<dbReference type="Pfam" id="PF03167">
    <property type="entry name" value="UDG"/>
    <property type="match status" value="1"/>
</dbReference>
<evidence type="ECO:0000313" key="14">
    <source>
        <dbReference type="Proteomes" id="UP000218890"/>
    </source>
</evidence>
<keyword evidence="5" id="KW-0004">4Fe-4S</keyword>
<dbReference type="GO" id="GO:0006281">
    <property type="term" value="P:DNA repair"/>
    <property type="evidence" value="ECO:0007669"/>
    <property type="project" value="UniProtKB-KW"/>
</dbReference>
<dbReference type="InterPro" id="IPR005122">
    <property type="entry name" value="Uracil-DNA_glycosylase-like"/>
</dbReference>
<keyword evidence="9" id="KW-0408">Iron</keyword>
<dbReference type="EMBL" id="AP017372">
    <property type="protein sequence ID" value="BAU57170.2"/>
    <property type="molecule type" value="Genomic_DNA"/>
</dbReference>
<evidence type="ECO:0000259" key="12">
    <source>
        <dbReference type="SMART" id="SM00986"/>
    </source>
</evidence>
<keyword evidence="11" id="KW-0234">DNA repair</keyword>
<dbReference type="PANTHER" id="PTHR33693:SF1">
    <property type="entry name" value="TYPE-4 URACIL-DNA GLYCOSYLASE"/>
    <property type="match status" value="1"/>
</dbReference>
<dbReference type="AlphaFoldDB" id="A0A0X8X7W6"/>
<evidence type="ECO:0000256" key="3">
    <source>
        <dbReference type="ARBA" id="ARBA00012030"/>
    </source>
</evidence>
<evidence type="ECO:0000256" key="5">
    <source>
        <dbReference type="ARBA" id="ARBA00022485"/>
    </source>
</evidence>
<accession>A0A0X8X7W6</accession>
<evidence type="ECO:0000256" key="9">
    <source>
        <dbReference type="ARBA" id="ARBA00023004"/>
    </source>
</evidence>
<dbReference type="CDD" id="cd10030">
    <property type="entry name" value="UDG-F4_TTUDGA_SPO1dp_like"/>
    <property type="match status" value="1"/>
</dbReference>
<evidence type="ECO:0000256" key="8">
    <source>
        <dbReference type="ARBA" id="ARBA00022801"/>
    </source>
</evidence>
<protein>
    <recommendedName>
        <fullName evidence="4">Type-4 uracil-DNA glycosylase</fullName>
        <ecNumber evidence="3">3.2.2.27</ecNumber>
    </recommendedName>
</protein>
<keyword evidence="8" id="KW-0378">Hydrolase</keyword>
<evidence type="ECO:0000256" key="10">
    <source>
        <dbReference type="ARBA" id="ARBA00023014"/>
    </source>
</evidence>
<keyword evidence="14" id="KW-1185">Reference proteome</keyword>
<dbReference type="Proteomes" id="UP000218890">
    <property type="component" value="Chromosome"/>
</dbReference>
<keyword evidence="6" id="KW-0479">Metal-binding</keyword>
<dbReference type="InterPro" id="IPR005273">
    <property type="entry name" value="Ura-DNA_glyco_family4"/>
</dbReference>
<dbReference type="Gene3D" id="3.40.470.10">
    <property type="entry name" value="Uracil-DNA glycosylase-like domain"/>
    <property type="match status" value="1"/>
</dbReference>
<dbReference type="EC" id="3.2.2.27" evidence="3"/>
<dbReference type="KEGG" id="hhk:HH1059_04870"/>
<evidence type="ECO:0000313" key="13">
    <source>
        <dbReference type="EMBL" id="BAU57170.2"/>
    </source>
</evidence>
<evidence type="ECO:0000256" key="1">
    <source>
        <dbReference type="ARBA" id="ARBA00001400"/>
    </source>
</evidence>
<evidence type="ECO:0000256" key="2">
    <source>
        <dbReference type="ARBA" id="ARBA00006521"/>
    </source>
</evidence>
<dbReference type="PANTHER" id="PTHR33693">
    <property type="entry name" value="TYPE-5 URACIL-DNA GLYCOSYLASE"/>
    <property type="match status" value="1"/>
</dbReference>
<dbReference type="NCBIfam" id="TIGR00758">
    <property type="entry name" value="UDG_fam4"/>
    <property type="match status" value="1"/>
</dbReference>
<dbReference type="GO" id="GO:0046872">
    <property type="term" value="F:metal ion binding"/>
    <property type="evidence" value="ECO:0007669"/>
    <property type="project" value="UniProtKB-KW"/>
</dbReference>
<name>A0A0X8X7W6_HALHR</name>
<comment type="catalytic activity">
    <reaction evidence="1">
        <text>Hydrolyzes single-stranded DNA or mismatched double-stranded DNA and polynucleotides, releasing free uracil.</text>
        <dbReference type="EC" id="3.2.2.27"/>
    </reaction>
</comment>
<evidence type="ECO:0000256" key="6">
    <source>
        <dbReference type="ARBA" id="ARBA00022723"/>
    </source>
</evidence>
<evidence type="ECO:0000256" key="4">
    <source>
        <dbReference type="ARBA" id="ARBA00019403"/>
    </source>
</evidence>
<keyword evidence="7" id="KW-0227">DNA damage</keyword>
<keyword evidence="10" id="KW-0411">Iron-sulfur</keyword>
<evidence type="ECO:0000256" key="11">
    <source>
        <dbReference type="ARBA" id="ARBA00023204"/>
    </source>
</evidence>